<keyword evidence="2" id="KW-0677">Repeat</keyword>
<proteinExistence type="predicted"/>
<evidence type="ECO:0000256" key="5">
    <source>
        <dbReference type="PROSITE-ProRule" id="PRU00042"/>
    </source>
</evidence>
<organism evidence="8 9">
    <name type="scientific">Scylla paramamosain</name>
    <name type="common">Mud crab</name>
    <dbReference type="NCBI Taxonomy" id="85552"/>
    <lineage>
        <taxon>Eukaryota</taxon>
        <taxon>Metazoa</taxon>
        <taxon>Ecdysozoa</taxon>
        <taxon>Arthropoda</taxon>
        <taxon>Crustacea</taxon>
        <taxon>Multicrustacea</taxon>
        <taxon>Malacostraca</taxon>
        <taxon>Eumalacostraca</taxon>
        <taxon>Eucarida</taxon>
        <taxon>Decapoda</taxon>
        <taxon>Pleocyemata</taxon>
        <taxon>Brachyura</taxon>
        <taxon>Eubrachyura</taxon>
        <taxon>Portunoidea</taxon>
        <taxon>Portunidae</taxon>
        <taxon>Portuninae</taxon>
        <taxon>Scylla</taxon>
    </lineage>
</organism>
<protein>
    <recommendedName>
        <fullName evidence="7">C2H2-type domain-containing protein</fullName>
    </recommendedName>
</protein>
<feature type="domain" description="C2H2-type" evidence="7">
    <location>
        <begin position="177"/>
        <end position="206"/>
    </location>
</feature>
<gene>
    <name evidence="8" type="ORF">O3P69_001095</name>
</gene>
<comment type="caution">
    <text evidence="8">The sequence shown here is derived from an EMBL/GenBank/DDBJ whole genome shotgun (WGS) entry which is preliminary data.</text>
</comment>
<evidence type="ECO:0000313" key="8">
    <source>
        <dbReference type="EMBL" id="KAK8401731.1"/>
    </source>
</evidence>
<dbReference type="Proteomes" id="UP001487740">
    <property type="component" value="Unassembled WGS sequence"/>
</dbReference>
<evidence type="ECO:0000256" key="6">
    <source>
        <dbReference type="SAM" id="MobiDB-lite"/>
    </source>
</evidence>
<evidence type="ECO:0000256" key="1">
    <source>
        <dbReference type="ARBA" id="ARBA00022723"/>
    </source>
</evidence>
<keyword evidence="4" id="KW-0862">Zinc</keyword>
<evidence type="ECO:0000259" key="7">
    <source>
        <dbReference type="PROSITE" id="PS50157"/>
    </source>
</evidence>
<dbReference type="PROSITE" id="PS00028">
    <property type="entry name" value="ZINC_FINGER_C2H2_1"/>
    <property type="match status" value="4"/>
</dbReference>
<dbReference type="GO" id="GO:0043565">
    <property type="term" value="F:sequence-specific DNA binding"/>
    <property type="evidence" value="ECO:0007669"/>
    <property type="project" value="TreeGrafter"/>
</dbReference>
<dbReference type="GO" id="GO:0008270">
    <property type="term" value="F:zinc ion binding"/>
    <property type="evidence" value="ECO:0007669"/>
    <property type="project" value="UniProtKB-KW"/>
</dbReference>
<keyword evidence="3 5" id="KW-0863">Zinc-finger</keyword>
<evidence type="ECO:0000313" key="9">
    <source>
        <dbReference type="Proteomes" id="UP001487740"/>
    </source>
</evidence>
<dbReference type="GO" id="GO:0005634">
    <property type="term" value="C:nucleus"/>
    <property type="evidence" value="ECO:0007669"/>
    <property type="project" value="TreeGrafter"/>
</dbReference>
<feature type="compositionally biased region" description="Acidic residues" evidence="6">
    <location>
        <begin position="405"/>
        <end position="423"/>
    </location>
</feature>
<evidence type="ECO:0000256" key="2">
    <source>
        <dbReference type="ARBA" id="ARBA00022737"/>
    </source>
</evidence>
<dbReference type="GO" id="GO:0000981">
    <property type="term" value="F:DNA-binding transcription factor activity, RNA polymerase II-specific"/>
    <property type="evidence" value="ECO:0007669"/>
    <property type="project" value="TreeGrafter"/>
</dbReference>
<reference evidence="8 9" key="1">
    <citation type="submission" date="2023-03" db="EMBL/GenBank/DDBJ databases">
        <title>High-quality genome of Scylla paramamosain provides insights in environmental adaptation.</title>
        <authorList>
            <person name="Zhang L."/>
        </authorList>
    </citation>
    <scope>NUCLEOTIDE SEQUENCE [LARGE SCALE GENOMIC DNA]</scope>
    <source>
        <strain evidence="8">LZ_2023a</strain>
        <tissue evidence="8">Muscle</tissue>
    </source>
</reference>
<dbReference type="InterPro" id="IPR013087">
    <property type="entry name" value="Znf_C2H2_type"/>
</dbReference>
<name>A0AAW0UPE6_SCYPA</name>
<keyword evidence="1" id="KW-0479">Metal-binding</keyword>
<feature type="compositionally biased region" description="Acidic residues" evidence="6">
    <location>
        <begin position="269"/>
        <end position="279"/>
    </location>
</feature>
<dbReference type="PANTHER" id="PTHR24408">
    <property type="entry name" value="ZINC FINGER PROTEIN"/>
    <property type="match status" value="1"/>
</dbReference>
<feature type="region of interest" description="Disordered" evidence="6">
    <location>
        <begin position="396"/>
        <end position="423"/>
    </location>
</feature>
<dbReference type="AlphaFoldDB" id="A0AAW0UPE6"/>
<accession>A0AAW0UPE6</accession>
<dbReference type="Pfam" id="PF00096">
    <property type="entry name" value="zf-C2H2"/>
    <property type="match status" value="1"/>
</dbReference>
<dbReference type="SMART" id="SM00355">
    <property type="entry name" value="ZnF_C2H2"/>
    <property type="match status" value="7"/>
</dbReference>
<evidence type="ECO:0000256" key="4">
    <source>
        <dbReference type="ARBA" id="ARBA00022833"/>
    </source>
</evidence>
<sequence>MVLQYFILNRSERGGDSSMARCALCHLVFPSRLQLVEHFSEAHSIARQRSRRSRVVEAIRKVTLEAHVPEVVTVSDQEEEPSFTLTSRQPLSCSSCETLFATPASLREHQCVSGDEAVPKKQPVVCQYCGQKCKDRRGAAIHQAFCEKKLMNLPDLTSSHLENNNIPKTNKCVAVLPECPAEDCGAIFKTEDQLTRHMQRHHGKECQSVADINLIPSQQPPATKMSTEISPRSVQPPLVTVTMKPHVGKTEGLQDLSLLITPAKVTEESPEYLSYDEDNYSSPKESSRKEGPASITVEEYRALDAASGIKCESVLYVTEDGTVLEATDVEDSSPIDVAREEETYIIVTSGDKGRVDKKWQCSVCRKCLVSQDSLSAHISEKHSLLDSESMQIKHEPMDTKNDNMTQEDMEELHDRGGDDDDDDEDWELVTLGRKKKTGISVNIKKGKLEYKCSLCKRHFLSELGYQTHVRNKECKTKKFKLPRMFSCHFKQCDSTFFKLTELQRHWQIAHKYSMACKNLKFEDEKSFTDWLITEEEKHKVRFTCDVKRRKPHRSEKLLVCHRFHHLRTAAARKNANREYSDRHNWVHKIQPCLCYARLKVYQQFSKETCDYTGKISVVYYHEHSHPKNTHLEDQEEVLEHVLQRNKRNRDKQFQDLKGNEKLLHRQKLERLARLAGRESRIARSTRIAECAGKLENITANDKADDPSVQVDHNLMESDELFSSEVEMVLDGQFDMGPEELAGPVVTPLDSLHIFPNDRGSQVTFKEEEQGISTNDDQMQEQQTCQEEEEEVERGETEATVQAVLPATSEDWAKVFEMVRARVDKEEDAAIKAAAALLLPYERVIELVTPAEQVPIFRQLWDLACPSRQSHEGFDFEIMVLR</sequence>
<dbReference type="Gene3D" id="3.30.160.60">
    <property type="entry name" value="Classic Zinc Finger"/>
    <property type="match status" value="1"/>
</dbReference>
<dbReference type="EMBL" id="JARAKH010000008">
    <property type="protein sequence ID" value="KAK8401731.1"/>
    <property type="molecule type" value="Genomic_DNA"/>
</dbReference>
<dbReference type="PROSITE" id="PS50157">
    <property type="entry name" value="ZINC_FINGER_C2H2_2"/>
    <property type="match status" value="2"/>
</dbReference>
<dbReference type="PANTHER" id="PTHR24408:SF64">
    <property type="entry name" value="LINKING IMMUNITY AND METABOLISM-RELATED"/>
    <property type="match status" value="1"/>
</dbReference>
<feature type="region of interest" description="Disordered" evidence="6">
    <location>
        <begin position="269"/>
        <end position="293"/>
    </location>
</feature>
<evidence type="ECO:0000256" key="3">
    <source>
        <dbReference type="ARBA" id="ARBA00022771"/>
    </source>
</evidence>
<keyword evidence="9" id="KW-1185">Reference proteome</keyword>
<feature type="domain" description="C2H2-type" evidence="7">
    <location>
        <begin position="485"/>
        <end position="515"/>
    </location>
</feature>